<sequence>MSPQFWDAPMALQIGMTDVTVHMGRLSLEVHQILYHRVACLVACRETLRIYHLMRSKSIPAFDMINIVDYRALICAVITLLGILGYGNSKPPPLSLITTNENEFEIVESSIPILRLTSRNLNNKRTLQAVQGLDALAMLVRYSTGRDKTGHYAVLVPPTFFLNDLSGAASSSPPVPIEEVGQVPSFAAAVDIDISMMYPGLDQYVRQGTR</sequence>
<organism evidence="1 2">
    <name type="scientific">Rhynchosporium agropyri</name>
    <dbReference type="NCBI Taxonomy" id="914238"/>
    <lineage>
        <taxon>Eukaryota</taxon>
        <taxon>Fungi</taxon>
        <taxon>Dikarya</taxon>
        <taxon>Ascomycota</taxon>
        <taxon>Pezizomycotina</taxon>
        <taxon>Leotiomycetes</taxon>
        <taxon>Helotiales</taxon>
        <taxon>Ploettnerulaceae</taxon>
        <taxon>Rhynchosporium</taxon>
    </lineage>
</organism>
<gene>
    <name evidence="1" type="ORF">RAG0_01790</name>
</gene>
<dbReference type="EMBL" id="FJUX01000006">
    <property type="protein sequence ID" value="CZS90918.1"/>
    <property type="molecule type" value="Genomic_DNA"/>
</dbReference>
<proteinExistence type="predicted"/>
<dbReference type="Proteomes" id="UP000178912">
    <property type="component" value="Unassembled WGS sequence"/>
</dbReference>
<name>A0A1E1JYJ3_9HELO</name>
<dbReference type="AlphaFoldDB" id="A0A1E1JYJ3"/>
<reference evidence="2" key="1">
    <citation type="submission" date="2016-03" db="EMBL/GenBank/DDBJ databases">
        <authorList>
            <person name="Guldener U."/>
        </authorList>
    </citation>
    <scope>NUCLEOTIDE SEQUENCE [LARGE SCALE GENOMIC DNA]</scope>
    <source>
        <strain evidence="2">04CH-RAC-A.6.1</strain>
    </source>
</reference>
<evidence type="ECO:0000313" key="1">
    <source>
        <dbReference type="EMBL" id="CZS90918.1"/>
    </source>
</evidence>
<evidence type="ECO:0000313" key="2">
    <source>
        <dbReference type="Proteomes" id="UP000178912"/>
    </source>
</evidence>
<accession>A0A1E1JYJ3</accession>
<protein>
    <submittedName>
        <fullName evidence="1">Uncharacterized protein</fullName>
    </submittedName>
</protein>
<dbReference type="OrthoDB" id="6509908at2759"/>
<keyword evidence="2" id="KW-1185">Reference proteome</keyword>